<dbReference type="Proteomes" id="UP000593758">
    <property type="component" value="Chromosome"/>
</dbReference>
<gene>
    <name evidence="3" type="ORF">IM660_19090</name>
</gene>
<evidence type="ECO:0000313" key="3">
    <source>
        <dbReference type="EMBL" id="QOR72898.1"/>
    </source>
</evidence>
<reference evidence="3 4" key="1">
    <citation type="submission" date="2020-10" db="EMBL/GenBank/DDBJ databases">
        <title>Haloactinobacterium sp. RN3S43, a bacterium isolated from saline soil.</title>
        <authorList>
            <person name="Sun J.-Q."/>
        </authorList>
    </citation>
    <scope>NUCLEOTIDE SEQUENCE [LARGE SCALE GENOMIC DNA]</scope>
    <source>
        <strain evidence="3 4">RN3S43</strain>
    </source>
</reference>
<keyword evidence="1" id="KW-1133">Transmembrane helix</keyword>
<protein>
    <submittedName>
        <fullName evidence="3">Two pore domain potassium channel family protein</fullName>
    </submittedName>
</protein>
<name>A0A7M1SZ94_9MICO</name>
<dbReference type="SUPFAM" id="SSF81324">
    <property type="entry name" value="Voltage-gated potassium channels"/>
    <property type="match status" value="1"/>
</dbReference>
<keyword evidence="1" id="KW-0812">Transmembrane</keyword>
<feature type="transmembrane region" description="Helical" evidence="1">
    <location>
        <begin position="93"/>
        <end position="114"/>
    </location>
</feature>
<feature type="transmembrane region" description="Helical" evidence="1">
    <location>
        <begin position="41"/>
        <end position="61"/>
    </location>
</feature>
<dbReference type="Gene3D" id="1.10.287.70">
    <property type="match status" value="1"/>
</dbReference>
<accession>A0A7M1SZ94</accession>
<feature type="domain" description="Potassium channel" evidence="2">
    <location>
        <begin position="163"/>
        <end position="219"/>
    </location>
</feature>
<dbReference type="KEGG" id="halt:IM660_19090"/>
<proteinExistence type="predicted"/>
<keyword evidence="3" id="KW-0813">Transport</keyword>
<feature type="transmembrane region" description="Helical" evidence="1">
    <location>
        <begin position="126"/>
        <end position="153"/>
    </location>
</feature>
<evidence type="ECO:0000256" key="1">
    <source>
        <dbReference type="SAM" id="Phobius"/>
    </source>
</evidence>
<evidence type="ECO:0000259" key="2">
    <source>
        <dbReference type="Pfam" id="PF07885"/>
    </source>
</evidence>
<keyword evidence="4" id="KW-1185">Reference proteome</keyword>
<organism evidence="3 4">
    <name type="scientific">Ruania alkalisoli</name>
    <dbReference type="NCBI Taxonomy" id="2779775"/>
    <lineage>
        <taxon>Bacteria</taxon>
        <taxon>Bacillati</taxon>
        <taxon>Actinomycetota</taxon>
        <taxon>Actinomycetes</taxon>
        <taxon>Micrococcales</taxon>
        <taxon>Ruaniaceae</taxon>
        <taxon>Ruania</taxon>
    </lineage>
</organism>
<feature type="transmembrane region" description="Helical" evidence="1">
    <location>
        <begin position="68"/>
        <end position="87"/>
    </location>
</feature>
<sequence>MPASPPREASGRRSGSARVAILLGCVVLLQFGYPVTTLGPGLAVLYMVLYAVMLGFGILTVRDEGQHVGPMVAVTGIFLVCGAWFSVKQDSTTATVAMLISVALSMAALIYGLLRFVFRRRSAPGLDLVLVAVTAYLVLGGFFGASFALLEVFAPGSFTDPQGDGGPLGWHQTLYYSYVTLATLGYGDVLPVSPWARSLGSFMAVVGTLYLTVVVARLVGIWSAAPADPKRD</sequence>
<evidence type="ECO:0000313" key="4">
    <source>
        <dbReference type="Proteomes" id="UP000593758"/>
    </source>
</evidence>
<dbReference type="InterPro" id="IPR013099">
    <property type="entry name" value="K_chnl_dom"/>
</dbReference>
<dbReference type="AlphaFoldDB" id="A0A7M1SZ94"/>
<keyword evidence="1" id="KW-0472">Membrane</keyword>
<keyword evidence="3" id="KW-0407">Ion channel</keyword>
<feature type="transmembrane region" description="Helical" evidence="1">
    <location>
        <begin position="173"/>
        <end position="190"/>
    </location>
</feature>
<dbReference type="GO" id="GO:0034220">
    <property type="term" value="P:monoatomic ion transmembrane transport"/>
    <property type="evidence" value="ECO:0007669"/>
    <property type="project" value="UniProtKB-KW"/>
</dbReference>
<keyword evidence="3" id="KW-0406">Ion transport</keyword>
<dbReference type="Pfam" id="PF07885">
    <property type="entry name" value="Ion_trans_2"/>
    <property type="match status" value="1"/>
</dbReference>
<feature type="transmembrane region" description="Helical" evidence="1">
    <location>
        <begin position="17"/>
        <end position="35"/>
    </location>
</feature>
<feature type="transmembrane region" description="Helical" evidence="1">
    <location>
        <begin position="202"/>
        <end position="225"/>
    </location>
</feature>
<dbReference type="EMBL" id="CP063169">
    <property type="protein sequence ID" value="QOR72898.1"/>
    <property type="molecule type" value="Genomic_DNA"/>
</dbReference>